<organism evidence="1 2">
    <name type="scientific">Bauhinia variegata</name>
    <name type="common">Purple orchid tree</name>
    <name type="synonym">Phanera variegata</name>
    <dbReference type="NCBI Taxonomy" id="167791"/>
    <lineage>
        <taxon>Eukaryota</taxon>
        <taxon>Viridiplantae</taxon>
        <taxon>Streptophyta</taxon>
        <taxon>Embryophyta</taxon>
        <taxon>Tracheophyta</taxon>
        <taxon>Spermatophyta</taxon>
        <taxon>Magnoliopsida</taxon>
        <taxon>eudicotyledons</taxon>
        <taxon>Gunneridae</taxon>
        <taxon>Pentapetalae</taxon>
        <taxon>rosids</taxon>
        <taxon>fabids</taxon>
        <taxon>Fabales</taxon>
        <taxon>Fabaceae</taxon>
        <taxon>Cercidoideae</taxon>
        <taxon>Cercideae</taxon>
        <taxon>Bauhiniinae</taxon>
        <taxon>Bauhinia</taxon>
    </lineage>
</organism>
<proteinExistence type="predicted"/>
<gene>
    <name evidence="1" type="ORF">L6164_008687</name>
</gene>
<reference evidence="1 2" key="1">
    <citation type="journal article" date="2022" name="DNA Res.">
        <title>Chromosomal-level genome assembly of the orchid tree Bauhinia variegata (Leguminosae; Cercidoideae) supports the allotetraploid origin hypothesis of Bauhinia.</title>
        <authorList>
            <person name="Zhong Y."/>
            <person name="Chen Y."/>
            <person name="Zheng D."/>
            <person name="Pang J."/>
            <person name="Liu Y."/>
            <person name="Luo S."/>
            <person name="Meng S."/>
            <person name="Qian L."/>
            <person name="Wei D."/>
            <person name="Dai S."/>
            <person name="Zhou R."/>
        </authorList>
    </citation>
    <scope>NUCLEOTIDE SEQUENCE [LARGE SCALE GENOMIC DNA]</scope>
    <source>
        <strain evidence="1">BV-YZ2020</strain>
    </source>
</reference>
<evidence type="ECO:0000313" key="2">
    <source>
        <dbReference type="Proteomes" id="UP000828941"/>
    </source>
</evidence>
<name>A0ACB9PIN0_BAUVA</name>
<keyword evidence="2" id="KW-1185">Reference proteome</keyword>
<dbReference type="Proteomes" id="UP000828941">
    <property type="component" value="Chromosome 4"/>
</dbReference>
<comment type="caution">
    <text evidence="1">The sequence shown here is derived from an EMBL/GenBank/DDBJ whole genome shotgun (WGS) entry which is preliminary data.</text>
</comment>
<protein>
    <submittedName>
        <fullName evidence="1">Uncharacterized protein</fullName>
    </submittedName>
</protein>
<sequence length="485" mass="56887">MSSKALCKASSNVVNKNTVLRRSANYQKPIFNHEYIQSLGNSYGDESYGNRHDELKREVKMMFDEVLNPLDQIELIDVLQRLGLAYHFEDQIQETLESLYNNISKGAKNIWNRDNLYATALAFRLLRQHRYHVSSDCFSSFQNNMGNFKETIPEDIEGLLSLYEASYLSIEGEKLLDEAKYFTSKHLKKFIENEDNDISLVKRISQSLEIPLHWRIPKLEARWFIDVYSESSKMNPLLLEHAKLEFNKVQAIYQEDLKHASRWWKSVGLGEKFTFARSRLVESFRWNVGVASEPHLRYFRRMSAALYQLITMVDDVYDLYGTIEELGLFTNAMERWDTDALENLPDYMKMCFLAMYNYWVDLCKAYMKEAKWYHSGYKPSFDEYLENGFCGISYLYVPKSIECYMNEKGVSESEAKEHVRSLINHTWKKMNEDVLSSPFPHSFKEVAMNVARMSLWMYQFADGHTDQDPVTKDRIASLLIEPVPL</sequence>
<dbReference type="EMBL" id="CM039429">
    <property type="protein sequence ID" value="KAI4347912.1"/>
    <property type="molecule type" value="Genomic_DNA"/>
</dbReference>
<accession>A0ACB9PIN0</accession>
<evidence type="ECO:0000313" key="1">
    <source>
        <dbReference type="EMBL" id="KAI4347912.1"/>
    </source>
</evidence>